<sequence length="77" mass="8554">MSSTGMVSSEDIPYHISCLSLRSSMPSRRNSSYEQILKGIGISDQQIPHGIYIDLSTSTMKEVEIPTTPILEVSFYV</sequence>
<comment type="caution">
    <text evidence="1">The sequence shown here is derived from an EMBL/GenBank/DDBJ whole genome shotgun (WGS) entry which is preliminary data.</text>
</comment>
<keyword evidence="2" id="KW-1185">Reference proteome</keyword>
<proteinExistence type="predicted"/>
<dbReference type="EMBL" id="JACGCM010000868">
    <property type="protein sequence ID" value="KAF6164959.1"/>
    <property type="molecule type" value="Genomic_DNA"/>
</dbReference>
<evidence type="ECO:0000313" key="2">
    <source>
        <dbReference type="Proteomes" id="UP000541444"/>
    </source>
</evidence>
<dbReference type="AlphaFoldDB" id="A0A7J7NCH7"/>
<accession>A0A7J7NCH7</accession>
<evidence type="ECO:0000313" key="1">
    <source>
        <dbReference type="EMBL" id="KAF6164959.1"/>
    </source>
</evidence>
<gene>
    <name evidence="1" type="ORF">GIB67_005328</name>
</gene>
<organism evidence="1 2">
    <name type="scientific">Kingdonia uniflora</name>
    <dbReference type="NCBI Taxonomy" id="39325"/>
    <lineage>
        <taxon>Eukaryota</taxon>
        <taxon>Viridiplantae</taxon>
        <taxon>Streptophyta</taxon>
        <taxon>Embryophyta</taxon>
        <taxon>Tracheophyta</taxon>
        <taxon>Spermatophyta</taxon>
        <taxon>Magnoliopsida</taxon>
        <taxon>Ranunculales</taxon>
        <taxon>Circaeasteraceae</taxon>
        <taxon>Kingdonia</taxon>
    </lineage>
</organism>
<name>A0A7J7NCH7_9MAGN</name>
<protein>
    <submittedName>
        <fullName evidence="1">Uncharacterized protein</fullName>
    </submittedName>
</protein>
<reference evidence="1 2" key="1">
    <citation type="journal article" date="2020" name="IScience">
        <title>Genome Sequencing of the Endangered Kingdonia uniflora (Circaeasteraceae, Ranunculales) Reveals Potential Mechanisms of Evolutionary Specialization.</title>
        <authorList>
            <person name="Sun Y."/>
            <person name="Deng T."/>
            <person name="Zhang A."/>
            <person name="Moore M.J."/>
            <person name="Landis J.B."/>
            <person name="Lin N."/>
            <person name="Zhang H."/>
            <person name="Zhang X."/>
            <person name="Huang J."/>
            <person name="Zhang X."/>
            <person name="Sun H."/>
            <person name="Wang H."/>
        </authorList>
    </citation>
    <scope>NUCLEOTIDE SEQUENCE [LARGE SCALE GENOMIC DNA]</scope>
    <source>
        <strain evidence="1">TB1705</strain>
        <tissue evidence="1">Leaf</tissue>
    </source>
</reference>
<dbReference type="Proteomes" id="UP000541444">
    <property type="component" value="Unassembled WGS sequence"/>
</dbReference>